<dbReference type="Pfam" id="PF02142">
    <property type="entry name" value="MGS"/>
    <property type="match status" value="1"/>
</dbReference>
<dbReference type="InterPro" id="IPR016193">
    <property type="entry name" value="Cytidine_deaminase-like"/>
</dbReference>
<keyword evidence="13" id="KW-1185">Reference proteome</keyword>
<comment type="catalytic activity">
    <reaction evidence="8 10">
        <text>(6R)-10-formyltetrahydrofolate + 5-amino-1-(5-phospho-beta-D-ribosyl)imidazole-4-carboxamide = 5-formamido-1-(5-phospho-D-ribosyl)imidazole-4-carboxamide + (6S)-5,6,7,8-tetrahydrofolate</text>
        <dbReference type="Rhea" id="RHEA:22192"/>
        <dbReference type="ChEBI" id="CHEBI:57453"/>
        <dbReference type="ChEBI" id="CHEBI:58467"/>
        <dbReference type="ChEBI" id="CHEBI:58475"/>
        <dbReference type="ChEBI" id="CHEBI:195366"/>
        <dbReference type="EC" id="2.1.2.3"/>
    </reaction>
</comment>
<comment type="caution">
    <text evidence="12">The sequence shown here is derived from an EMBL/GenBank/DDBJ whole genome shotgun (WGS) entry which is preliminary data.</text>
</comment>
<dbReference type="FunFam" id="3.40.50.1380:FF:000001">
    <property type="entry name" value="Bifunctional purine biosynthesis protein PurH"/>
    <property type="match status" value="1"/>
</dbReference>
<dbReference type="GO" id="GO:0003937">
    <property type="term" value="F:IMP cyclohydrolase activity"/>
    <property type="evidence" value="ECO:0007669"/>
    <property type="project" value="UniProtKB-UniRule"/>
</dbReference>
<dbReference type="SMART" id="SM00851">
    <property type="entry name" value="MGS"/>
    <property type="match status" value="1"/>
</dbReference>
<dbReference type="Gene3D" id="3.40.140.20">
    <property type="match status" value="2"/>
</dbReference>
<evidence type="ECO:0000313" key="12">
    <source>
        <dbReference type="EMBL" id="GGF92805.1"/>
    </source>
</evidence>
<dbReference type="SMART" id="SM00798">
    <property type="entry name" value="AICARFT_IMPCHas"/>
    <property type="match status" value="1"/>
</dbReference>
<dbReference type="EMBL" id="BMEO01000004">
    <property type="protein sequence ID" value="GGF92805.1"/>
    <property type="molecule type" value="Genomic_DNA"/>
</dbReference>
<dbReference type="NCBIfam" id="NF002049">
    <property type="entry name" value="PRK00881.1"/>
    <property type="match status" value="1"/>
</dbReference>
<comment type="pathway">
    <text evidence="2 10">Purine metabolism; IMP biosynthesis via de novo pathway; 5-formamido-1-(5-phospho-D-ribosyl)imidazole-4-carboxamide from 5-amino-1-(5-phospho-D-ribosyl)imidazole-4-carboxamide (10-formyl THF route): step 1/1.</text>
</comment>
<dbReference type="AlphaFoldDB" id="A0A917CQA1"/>
<evidence type="ECO:0000256" key="10">
    <source>
        <dbReference type="HAMAP-Rule" id="MF_00139"/>
    </source>
</evidence>
<keyword evidence="7 10" id="KW-0511">Multifunctional enzyme</keyword>
<dbReference type="CDD" id="cd01421">
    <property type="entry name" value="IMPCH"/>
    <property type="match status" value="1"/>
</dbReference>
<dbReference type="GO" id="GO:0005829">
    <property type="term" value="C:cytosol"/>
    <property type="evidence" value="ECO:0007669"/>
    <property type="project" value="TreeGrafter"/>
</dbReference>
<dbReference type="InterPro" id="IPR002695">
    <property type="entry name" value="PurH-like"/>
</dbReference>
<evidence type="ECO:0000256" key="8">
    <source>
        <dbReference type="ARBA" id="ARBA00050488"/>
    </source>
</evidence>
<protein>
    <recommendedName>
        <fullName evidence="10">Bifunctional purine biosynthesis protein PurH</fullName>
    </recommendedName>
    <domain>
        <recommendedName>
            <fullName evidence="10">Phosphoribosylaminoimidazolecarboxamide formyltransferase</fullName>
            <ecNumber evidence="10">2.1.2.3</ecNumber>
        </recommendedName>
        <alternativeName>
            <fullName evidence="10">AICAR transformylase</fullName>
        </alternativeName>
    </domain>
    <domain>
        <recommendedName>
            <fullName evidence="10">IMP cyclohydrolase</fullName>
            <ecNumber evidence="10">3.5.4.10</ecNumber>
        </recommendedName>
        <alternativeName>
            <fullName evidence="10">ATIC</fullName>
        </alternativeName>
        <alternativeName>
            <fullName evidence="10">IMP synthase</fullName>
        </alternativeName>
        <alternativeName>
            <fullName evidence="10">Inosinicase</fullName>
        </alternativeName>
    </domain>
</protein>
<dbReference type="EC" id="3.5.4.10" evidence="10"/>
<keyword evidence="6 10" id="KW-0378">Hydrolase</keyword>
<dbReference type="SUPFAM" id="SSF52335">
    <property type="entry name" value="Methylglyoxal synthase-like"/>
    <property type="match status" value="1"/>
</dbReference>
<comment type="domain">
    <text evidence="10">The IMP cyclohydrolase activity resides in the N-terminal region.</text>
</comment>
<evidence type="ECO:0000256" key="5">
    <source>
        <dbReference type="ARBA" id="ARBA00022755"/>
    </source>
</evidence>
<dbReference type="InterPro" id="IPR011607">
    <property type="entry name" value="MGS-like_dom"/>
</dbReference>
<dbReference type="HAMAP" id="MF_00139">
    <property type="entry name" value="PurH"/>
    <property type="match status" value="1"/>
</dbReference>
<keyword evidence="4 10" id="KW-0808">Transferase</keyword>
<evidence type="ECO:0000256" key="1">
    <source>
        <dbReference type="ARBA" id="ARBA00004844"/>
    </source>
</evidence>
<sequence length="530" mass="57845">MHQDNRRIPIRRALISVTDKNRVEYLAKGLVRAGVEILSTGGTARVLKEAGITVTDISDYTGFPEMMDGRIKTLHPKVHGGLLGRLNEDDNDSEVMEAHGIKTIDLLVVNLYPFEATTQKPDVTLAEVIENIDIGGPAMIRAAAKNHKRVTVVVDPDDYEMVLEENKTYKGISDDTRFNLAGKAFALTARYDGLIANYLTAKSGTPEELDFPEYLSQQFIHRSELRYGENPHQQAAFYIDKNPPAGSIGATWQVQGIALSYNNINDADAALSCLKEIGPEPACVIVKHANPCGVAVESDIELAYLKAYATDPTSAFGGVLAFNDTVTEKTAELILSKQFAEVLIAPKITPEALAVFAQKKRMRILCSGDLPEKPKPWQNFKRVSGGLLVQDADIAMIDMKAVKVVTKRTPTEEELRDLAFAWKVAKWVKSNAIVYAKDGQTIGIGAGQMSRVVSARIANMKAEDADLKVAGSVMASDAFFPFRDGIDAAAQVGITAIIQPGGSKKDPETIAAANEHNMAMVFTDMRHFNH</sequence>
<evidence type="ECO:0000256" key="7">
    <source>
        <dbReference type="ARBA" id="ARBA00023268"/>
    </source>
</evidence>
<evidence type="ECO:0000256" key="4">
    <source>
        <dbReference type="ARBA" id="ARBA00022679"/>
    </source>
</evidence>
<dbReference type="EC" id="2.1.2.3" evidence="10"/>
<evidence type="ECO:0000256" key="9">
    <source>
        <dbReference type="ARBA" id="ARBA00050687"/>
    </source>
</evidence>
<dbReference type="FunFam" id="3.40.140.20:FF:000002">
    <property type="entry name" value="Bifunctional purine biosynthesis protein PurH"/>
    <property type="match status" value="1"/>
</dbReference>
<evidence type="ECO:0000256" key="3">
    <source>
        <dbReference type="ARBA" id="ARBA00007667"/>
    </source>
</evidence>
<dbReference type="RefSeq" id="WP_188364853.1">
    <property type="nucleotide sequence ID" value="NZ_BAABJF010000015.1"/>
</dbReference>
<reference evidence="12" key="2">
    <citation type="submission" date="2020-09" db="EMBL/GenBank/DDBJ databases">
        <authorList>
            <person name="Sun Q."/>
            <person name="Zhou Y."/>
        </authorList>
    </citation>
    <scope>NUCLEOTIDE SEQUENCE</scope>
    <source>
        <strain evidence="12">CGMCC 1.12181</strain>
    </source>
</reference>
<dbReference type="InterPro" id="IPR036914">
    <property type="entry name" value="MGS-like_dom_sf"/>
</dbReference>
<reference evidence="12" key="1">
    <citation type="journal article" date="2014" name="Int. J. Syst. Evol. Microbiol.">
        <title>Complete genome sequence of Corynebacterium casei LMG S-19264T (=DSM 44701T), isolated from a smear-ripened cheese.</title>
        <authorList>
            <consortium name="US DOE Joint Genome Institute (JGI-PGF)"/>
            <person name="Walter F."/>
            <person name="Albersmeier A."/>
            <person name="Kalinowski J."/>
            <person name="Ruckert C."/>
        </authorList>
    </citation>
    <scope>NUCLEOTIDE SEQUENCE</scope>
    <source>
        <strain evidence="12">CGMCC 1.12181</strain>
    </source>
</reference>
<dbReference type="GO" id="GO:0004643">
    <property type="term" value="F:phosphoribosylaminoimidazolecarboxamide formyltransferase activity"/>
    <property type="evidence" value="ECO:0007669"/>
    <property type="project" value="UniProtKB-UniRule"/>
</dbReference>
<comment type="catalytic activity">
    <reaction evidence="9 10">
        <text>IMP + H2O = 5-formamido-1-(5-phospho-D-ribosyl)imidazole-4-carboxamide</text>
        <dbReference type="Rhea" id="RHEA:18445"/>
        <dbReference type="ChEBI" id="CHEBI:15377"/>
        <dbReference type="ChEBI" id="CHEBI:58053"/>
        <dbReference type="ChEBI" id="CHEBI:58467"/>
        <dbReference type="EC" id="3.5.4.10"/>
    </reaction>
</comment>
<keyword evidence="5 10" id="KW-0658">Purine biosynthesis</keyword>
<dbReference type="PANTHER" id="PTHR11692">
    <property type="entry name" value="BIFUNCTIONAL PURINE BIOSYNTHESIS PROTEIN PURH"/>
    <property type="match status" value="1"/>
</dbReference>
<feature type="domain" description="MGS-like" evidence="11">
    <location>
        <begin position="5"/>
        <end position="154"/>
    </location>
</feature>
<gene>
    <name evidence="10 12" type="primary">purH</name>
    <name evidence="12" type="ORF">GCM10011365_12590</name>
</gene>
<dbReference type="Gene3D" id="3.40.50.1380">
    <property type="entry name" value="Methylglyoxal synthase-like domain"/>
    <property type="match status" value="1"/>
</dbReference>
<dbReference type="GO" id="GO:0006189">
    <property type="term" value="P:'de novo' IMP biosynthetic process"/>
    <property type="evidence" value="ECO:0007669"/>
    <property type="project" value="UniProtKB-UniRule"/>
</dbReference>
<dbReference type="PROSITE" id="PS51855">
    <property type="entry name" value="MGS"/>
    <property type="match status" value="1"/>
</dbReference>
<dbReference type="NCBIfam" id="TIGR00355">
    <property type="entry name" value="purH"/>
    <property type="match status" value="1"/>
</dbReference>
<dbReference type="Proteomes" id="UP000605253">
    <property type="component" value="Unassembled WGS sequence"/>
</dbReference>
<evidence type="ECO:0000259" key="11">
    <source>
        <dbReference type="PROSITE" id="PS51855"/>
    </source>
</evidence>
<accession>A0A917CQA1</accession>
<proteinExistence type="inferred from homology"/>
<evidence type="ECO:0000313" key="13">
    <source>
        <dbReference type="Proteomes" id="UP000605253"/>
    </source>
</evidence>
<dbReference type="FunFam" id="3.40.140.20:FF:000001">
    <property type="entry name" value="Bifunctional purine biosynthesis protein PurH"/>
    <property type="match status" value="1"/>
</dbReference>
<evidence type="ECO:0000256" key="6">
    <source>
        <dbReference type="ARBA" id="ARBA00022801"/>
    </source>
</evidence>
<name>A0A917CQA1_9GAMM</name>
<organism evidence="12 13">
    <name type="scientific">Marinicella pacifica</name>
    <dbReference type="NCBI Taxonomy" id="1171543"/>
    <lineage>
        <taxon>Bacteria</taxon>
        <taxon>Pseudomonadati</taxon>
        <taxon>Pseudomonadota</taxon>
        <taxon>Gammaproteobacteria</taxon>
        <taxon>Lysobacterales</taxon>
        <taxon>Marinicellaceae</taxon>
        <taxon>Marinicella</taxon>
    </lineage>
</organism>
<dbReference type="PIRSF" id="PIRSF000414">
    <property type="entry name" value="AICARFT_IMPCHas"/>
    <property type="match status" value="1"/>
</dbReference>
<dbReference type="Pfam" id="PF01808">
    <property type="entry name" value="AICARFT_IMPCHas"/>
    <property type="match status" value="1"/>
</dbReference>
<dbReference type="InterPro" id="IPR024051">
    <property type="entry name" value="AICAR_Tfase_dup_dom_sf"/>
</dbReference>
<comment type="similarity">
    <text evidence="3 10">Belongs to the PurH family.</text>
</comment>
<dbReference type="PANTHER" id="PTHR11692:SF0">
    <property type="entry name" value="BIFUNCTIONAL PURINE BIOSYNTHESIS PROTEIN ATIC"/>
    <property type="match status" value="1"/>
</dbReference>
<comment type="pathway">
    <text evidence="1 10">Purine metabolism; IMP biosynthesis via de novo pathway; IMP from 5-formamido-1-(5-phospho-D-ribosyl)imidazole-4-carboxamide: step 1/1.</text>
</comment>
<evidence type="ECO:0000256" key="2">
    <source>
        <dbReference type="ARBA" id="ARBA00004954"/>
    </source>
</evidence>
<dbReference type="SUPFAM" id="SSF53927">
    <property type="entry name" value="Cytidine deaminase-like"/>
    <property type="match status" value="1"/>
</dbReference>